<sequence>MNATTTKATKDIMPDTTISPRNETINDLYRSTYSYVGDEFLDCLVKEIARITGAQTVIIQRLLTLKEFHDLRENEGCPSIQLVDNRKQASREGSPHDIENHKVKNKVEYLLVKACYSTISNNNAFKKYAAIPVSSLLPDSPFIQTLNYSSYHVTQASPLYNSVYPPFASFVGIRLDLENLPIGLITVMNDKPMTDLQIKDVHNLLFAVELRTRNEIEKIRHRDNLIMIKNAALEDAEGKIKFLADMSHEIRQTNSERKRTPMNAVIALTDLLLSERNSLDEEQIEHLEVIQTSGNHLLTRVEDLVFENVLKITRYVPPCPQKSTSNTKYQNFKDRFDAKMEGIYTRVMRRKTPSSGGAGATTTQDDTEDGTTTEEEDVSEKVILEISVTDTGIGMPADRLPRLFKSFSQIDISTARRYGGTGLGLAISSMLVNRMGGGLWVESEEGLGSRFALTLPLTVAPKRPDTGLVHSVGSESSGTYASSGMIASPPSPGSSVSDGGSSIGDRSSVNEPTTASNMPSSPSNSTGYFPTQQQPQNNMRTQKYAPNNNLPWEPLNIPSTPSTNISTFEHTEAPKINKELHNMISKAKFSNDKLDCEVVKSNEVPATTTTKPKARITLSKQYHHRKSNSTSAEENLALLYPIKIMLAEDNVLNQKIAISILKRLGYQDVVIAGNGREALDLMRIHKFDMDLYMPEMDGLEATRYIISERKHNVPPPPPTQAIEETQKQAPLLNVNDVYIIALTASASKQDRQICIDAGMNDFISKPFTMMEMKSALKNCASKRKKRKKQQLRDEQVQKVQQQESAQNVLAIKYEDDDDPMLGIRDCRSDEEEGDDDDDEERGAKSRSRSSSVGSSTHRSGSLLDDPMLTSFEDLSSTTHVIKKD</sequence>
<dbReference type="PROSITE" id="PS50110">
    <property type="entry name" value="RESPONSE_REGULATORY"/>
    <property type="match status" value="1"/>
</dbReference>
<dbReference type="InterPro" id="IPR003594">
    <property type="entry name" value="HATPase_dom"/>
</dbReference>
<dbReference type="SUPFAM" id="SSF52172">
    <property type="entry name" value="CheY-like"/>
    <property type="match status" value="1"/>
</dbReference>
<evidence type="ECO:0000256" key="2">
    <source>
        <dbReference type="ARBA" id="ARBA00023012"/>
    </source>
</evidence>
<keyword evidence="2" id="KW-0902">Two-component regulatory system</keyword>
<organism evidence="7 8">
    <name type="scientific">Mucor flavus</name>
    <dbReference type="NCBI Taxonomy" id="439312"/>
    <lineage>
        <taxon>Eukaryota</taxon>
        <taxon>Fungi</taxon>
        <taxon>Fungi incertae sedis</taxon>
        <taxon>Mucoromycota</taxon>
        <taxon>Mucoromycotina</taxon>
        <taxon>Mucoromycetes</taxon>
        <taxon>Mucorales</taxon>
        <taxon>Mucorineae</taxon>
        <taxon>Mucoraceae</taxon>
        <taxon>Mucor</taxon>
    </lineage>
</organism>
<feature type="region of interest" description="Disordered" evidence="4">
    <location>
        <begin position="462"/>
        <end position="534"/>
    </location>
</feature>
<feature type="compositionally biased region" description="Low complexity" evidence="4">
    <location>
        <begin position="848"/>
        <end position="861"/>
    </location>
</feature>
<feature type="compositionally biased region" description="Polar residues" evidence="4">
    <location>
        <begin position="473"/>
        <end position="482"/>
    </location>
</feature>
<dbReference type="InterPro" id="IPR004358">
    <property type="entry name" value="Sig_transdc_His_kin-like_C"/>
</dbReference>
<dbReference type="SMART" id="SM00387">
    <property type="entry name" value="HATPase_c"/>
    <property type="match status" value="1"/>
</dbReference>
<evidence type="ECO:0000256" key="3">
    <source>
        <dbReference type="PROSITE-ProRule" id="PRU00169"/>
    </source>
</evidence>
<feature type="compositionally biased region" description="Low complexity" evidence="4">
    <location>
        <begin position="493"/>
        <end position="509"/>
    </location>
</feature>
<dbReference type="Gene3D" id="3.30.565.10">
    <property type="entry name" value="Histidine kinase-like ATPase, C-terminal domain"/>
    <property type="match status" value="1"/>
</dbReference>
<gene>
    <name evidence="7" type="ORF">MFLAVUS_004824</name>
</gene>
<dbReference type="CDD" id="cd17546">
    <property type="entry name" value="REC_hyHK_CKI1_RcsC-like"/>
    <property type="match status" value="1"/>
</dbReference>
<dbReference type="EMBL" id="BAABUK010000009">
    <property type="protein sequence ID" value="GAA5811389.1"/>
    <property type="molecule type" value="Genomic_DNA"/>
</dbReference>
<dbReference type="Gene3D" id="1.10.287.130">
    <property type="match status" value="1"/>
</dbReference>
<dbReference type="Pfam" id="PF02518">
    <property type="entry name" value="HATPase_c"/>
    <property type="match status" value="1"/>
</dbReference>
<feature type="region of interest" description="Disordered" evidence="4">
    <location>
        <begin position="779"/>
        <end position="884"/>
    </location>
</feature>
<dbReference type="InterPro" id="IPR001789">
    <property type="entry name" value="Sig_transdc_resp-reg_receiver"/>
</dbReference>
<evidence type="ECO:0000313" key="8">
    <source>
        <dbReference type="Proteomes" id="UP001473302"/>
    </source>
</evidence>
<proteinExistence type="predicted"/>
<feature type="compositionally biased region" description="Basic residues" evidence="4">
    <location>
        <begin position="780"/>
        <end position="789"/>
    </location>
</feature>
<dbReference type="SUPFAM" id="SSF47384">
    <property type="entry name" value="Homodimeric domain of signal transducing histidine kinase"/>
    <property type="match status" value="1"/>
</dbReference>
<dbReference type="InterPro" id="IPR003661">
    <property type="entry name" value="HisK_dim/P_dom"/>
</dbReference>
<keyword evidence="8" id="KW-1185">Reference proteome</keyword>
<dbReference type="PANTHER" id="PTHR45339">
    <property type="entry name" value="HYBRID SIGNAL TRANSDUCTION HISTIDINE KINASE J"/>
    <property type="match status" value="1"/>
</dbReference>
<dbReference type="CDD" id="cd16922">
    <property type="entry name" value="HATPase_EvgS-ArcB-TorS-like"/>
    <property type="match status" value="1"/>
</dbReference>
<dbReference type="InterPro" id="IPR036890">
    <property type="entry name" value="HATPase_C_sf"/>
</dbReference>
<dbReference type="SUPFAM" id="SSF55874">
    <property type="entry name" value="ATPase domain of HSP90 chaperone/DNA topoisomerase II/histidine kinase"/>
    <property type="match status" value="1"/>
</dbReference>
<feature type="compositionally biased region" description="Polar residues" evidence="4">
    <location>
        <begin position="872"/>
        <end position="884"/>
    </location>
</feature>
<feature type="compositionally biased region" description="Acidic residues" evidence="4">
    <location>
        <begin position="828"/>
        <end position="840"/>
    </location>
</feature>
<dbReference type="SMART" id="SM00388">
    <property type="entry name" value="HisKA"/>
    <property type="match status" value="1"/>
</dbReference>
<evidence type="ECO:0000259" key="5">
    <source>
        <dbReference type="PROSITE" id="PS50109"/>
    </source>
</evidence>
<evidence type="ECO:0000313" key="7">
    <source>
        <dbReference type="EMBL" id="GAA5811389.1"/>
    </source>
</evidence>
<feature type="compositionally biased region" description="Acidic residues" evidence="4">
    <location>
        <begin position="365"/>
        <end position="377"/>
    </location>
</feature>
<feature type="domain" description="Response regulatory" evidence="6">
    <location>
        <begin position="643"/>
        <end position="780"/>
    </location>
</feature>
<feature type="compositionally biased region" description="Low complexity" evidence="4">
    <location>
        <begin position="797"/>
        <end position="808"/>
    </location>
</feature>
<dbReference type="PANTHER" id="PTHR45339:SF1">
    <property type="entry name" value="HYBRID SIGNAL TRANSDUCTION HISTIDINE KINASE J"/>
    <property type="match status" value="1"/>
</dbReference>
<accession>A0ABP9YX08</accession>
<comment type="caution">
    <text evidence="7">The sequence shown here is derived from an EMBL/GenBank/DDBJ whole genome shotgun (WGS) entry which is preliminary data.</text>
</comment>
<dbReference type="Pfam" id="PF00512">
    <property type="entry name" value="HisKA"/>
    <property type="match status" value="1"/>
</dbReference>
<dbReference type="InterPro" id="IPR011006">
    <property type="entry name" value="CheY-like_superfamily"/>
</dbReference>
<feature type="compositionally biased region" description="Polar residues" evidence="4">
    <location>
        <begin position="510"/>
        <end position="534"/>
    </location>
</feature>
<dbReference type="InterPro" id="IPR005467">
    <property type="entry name" value="His_kinase_dom"/>
</dbReference>
<evidence type="ECO:0000256" key="4">
    <source>
        <dbReference type="SAM" id="MobiDB-lite"/>
    </source>
</evidence>
<name>A0ABP9YX08_9FUNG</name>
<dbReference type="PRINTS" id="PR00344">
    <property type="entry name" value="BCTRLSENSOR"/>
</dbReference>
<dbReference type="SMART" id="SM00448">
    <property type="entry name" value="REC"/>
    <property type="match status" value="1"/>
</dbReference>
<dbReference type="Proteomes" id="UP001473302">
    <property type="component" value="Unassembled WGS sequence"/>
</dbReference>
<feature type="modified residue" description="4-aspartylphosphate" evidence="3">
    <location>
        <position position="690"/>
    </location>
</feature>
<evidence type="ECO:0000256" key="1">
    <source>
        <dbReference type="ARBA" id="ARBA00022553"/>
    </source>
</evidence>
<reference evidence="7 8" key="1">
    <citation type="submission" date="2024-04" db="EMBL/GenBank/DDBJ databases">
        <title>genome sequences of Mucor flavus KT1a and Helicostylum pulchrum KT1b strains isolated from the surface of a dry-aged beef.</title>
        <authorList>
            <person name="Toyotome T."/>
            <person name="Hosono M."/>
            <person name="Torimaru M."/>
            <person name="Fukuda K."/>
            <person name="Mikami N."/>
        </authorList>
    </citation>
    <scope>NUCLEOTIDE SEQUENCE [LARGE SCALE GENOMIC DNA]</scope>
    <source>
        <strain evidence="7 8">KT1a</strain>
    </source>
</reference>
<protein>
    <submittedName>
        <fullName evidence="7">Uncharacterized protein</fullName>
    </submittedName>
</protein>
<keyword evidence="1 3" id="KW-0597">Phosphoprotein</keyword>
<evidence type="ECO:0000259" key="6">
    <source>
        <dbReference type="PROSITE" id="PS50110"/>
    </source>
</evidence>
<dbReference type="CDD" id="cd00082">
    <property type="entry name" value="HisKA"/>
    <property type="match status" value="1"/>
</dbReference>
<feature type="domain" description="Histidine kinase" evidence="5">
    <location>
        <begin position="384"/>
        <end position="459"/>
    </location>
</feature>
<dbReference type="PROSITE" id="PS50109">
    <property type="entry name" value="HIS_KIN"/>
    <property type="match status" value="1"/>
</dbReference>
<dbReference type="Gene3D" id="3.40.50.2300">
    <property type="match status" value="1"/>
</dbReference>
<dbReference type="InterPro" id="IPR036097">
    <property type="entry name" value="HisK_dim/P_sf"/>
</dbReference>
<feature type="region of interest" description="Disordered" evidence="4">
    <location>
        <begin position="349"/>
        <end position="377"/>
    </location>
</feature>
<dbReference type="Pfam" id="PF00072">
    <property type="entry name" value="Response_reg"/>
    <property type="match status" value="1"/>
</dbReference>